<keyword evidence="1" id="KW-0812">Transmembrane</keyword>
<dbReference type="AlphaFoldDB" id="A0AAV3V5T5"/>
<organism evidence="2 3">
    <name type="scientific">Paraglaciecola chathamensis S18K6</name>
    <dbReference type="NCBI Taxonomy" id="1127672"/>
    <lineage>
        <taxon>Bacteria</taxon>
        <taxon>Pseudomonadati</taxon>
        <taxon>Pseudomonadota</taxon>
        <taxon>Gammaproteobacteria</taxon>
        <taxon>Alteromonadales</taxon>
        <taxon>Alteromonadaceae</taxon>
        <taxon>Paraglaciecola</taxon>
    </lineage>
</organism>
<name>A0AAV3V5T5_9ALTE</name>
<protein>
    <submittedName>
        <fullName evidence="2">Uncharacterized protein</fullName>
    </submittedName>
</protein>
<proteinExistence type="predicted"/>
<dbReference type="Proteomes" id="UP000006320">
    <property type="component" value="Unassembled WGS sequence"/>
</dbReference>
<feature type="transmembrane region" description="Helical" evidence="1">
    <location>
        <begin position="14"/>
        <end position="35"/>
    </location>
</feature>
<keyword evidence="1" id="KW-0472">Membrane</keyword>
<sequence>MCVISLLLFRDKKIAPIGAIFVSKIANYLSILLYLRCASPV</sequence>
<keyword evidence="1" id="KW-1133">Transmembrane helix</keyword>
<evidence type="ECO:0000256" key="1">
    <source>
        <dbReference type="SAM" id="Phobius"/>
    </source>
</evidence>
<comment type="caution">
    <text evidence="2">The sequence shown here is derived from an EMBL/GenBank/DDBJ whole genome shotgun (WGS) entry which is preliminary data.</text>
</comment>
<dbReference type="EMBL" id="BAEM01000056">
    <property type="protein sequence ID" value="GAC12127.1"/>
    <property type="molecule type" value="Genomic_DNA"/>
</dbReference>
<evidence type="ECO:0000313" key="2">
    <source>
        <dbReference type="EMBL" id="GAC12127.1"/>
    </source>
</evidence>
<gene>
    <name evidence="2" type="ORF">GCHA_4204</name>
</gene>
<evidence type="ECO:0000313" key="3">
    <source>
        <dbReference type="Proteomes" id="UP000006320"/>
    </source>
</evidence>
<reference evidence="2 3" key="1">
    <citation type="journal article" date="2017" name="Antonie Van Leeuwenhoek">
        <title>Rhizobium rhizosphaerae sp. nov., a novel species isolated from rice rhizosphere.</title>
        <authorList>
            <person name="Zhao J.J."/>
            <person name="Zhang J."/>
            <person name="Zhang R.J."/>
            <person name="Zhang C.W."/>
            <person name="Yin H.Q."/>
            <person name="Zhang X.X."/>
        </authorList>
    </citation>
    <scope>NUCLEOTIDE SEQUENCE [LARGE SCALE GENOMIC DNA]</scope>
    <source>
        <strain evidence="2 3">S18K6</strain>
    </source>
</reference>
<accession>A0AAV3V5T5</accession>